<feature type="transmembrane region" description="Helical" evidence="1">
    <location>
        <begin position="97"/>
        <end position="116"/>
    </location>
</feature>
<feature type="transmembrane region" description="Helical" evidence="1">
    <location>
        <begin position="156"/>
        <end position="177"/>
    </location>
</feature>
<sequence length="184" mass="20539">VNATLSRFENPELSIASVSVGFGIFGTLGFAINGCQSTILSLLTNGYNYIKIRNFSYIIGFITLFICLIAGWVDPISSLIFVKILGLDHQFASNSLLVFRILSFLPPFLVMEQLYVGLIMDSKITTSIIYINICRFGVLIICLYTGILLYKSSGPMVGGLAWGLTLFFEAWFAWFFARNLRKSI</sequence>
<keyword evidence="1" id="KW-1133">Transmembrane helix</keyword>
<accession>A0A382SD19</accession>
<dbReference type="EMBL" id="UINC01127587">
    <property type="protein sequence ID" value="SVD06801.1"/>
    <property type="molecule type" value="Genomic_DNA"/>
</dbReference>
<proteinExistence type="predicted"/>
<feature type="transmembrane region" description="Helical" evidence="1">
    <location>
        <begin position="20"/>
        <end position="43"/>
    </location>
</feature>
<name>A0A382SD19_9ZZZZ</name>
<gene>
    <name evidence="2" type="ORF">METZ01_LOCUS359655</name>
</gene>
<organism evidence="2">
    <name type="scientific">marine metagenome</name>
    <dbReference type="NCBI Taxonomy" id="408172"/>
    <lineage>
        <taxon>unclassified sequences</taxon>
        <taxon>metagenomes</taxon>
        <taxon>ecological metagenomes</taxon>
    </lineage>
</organism>
<dbReference type="AlphaFoldDB" id="A0A382SD19"/>
<evidence type="ECO:0000256" key="1">
    <source>
        <dbReference type="SAM" id="Phobius"/>
    </source>
</evidence>
<keyword evidence="1" id="KW-0472">Membrane</keyword>
<feature type="non-terminal residue" evidence="2">
    <location>
        <position position="1"/>
    </location>
</feature>
<protein>
    <recommendedName>
        <fullName evidence="3">Polysaccharide biosynthesis protein C-terminal domain-containing protein</fullName>
    </recommendedName>
</protein>
<reference evidence="2" key="1">
    <citation type="submission" date="2018-05" db="EMBL/GenBank/DDBJ databases">
        <authorList>
            <person name="Lanie J.A."/>
            <person name="Ng W.-L."/>
            <person name="Kazmierczak K.M."/>
            <person name="Andrzejewski T.M."/>
            <person name="Davidsen T.M."/>
            <person name="Wayne K.J."/>
            <person name="Tettelin H."/>
            <person name="Glass J.I."/>
            <person name="Rusch D."/>
            <person name="Podicherti R."/>
            <person name="Tsui H.-C.T."/>
            <person name="Winkler M.E."/>
        </authorList>
    </citation>
    <scope>NUCLEOTIDE SEQUENCE</scope>
</reference>
<keyword evidence="1" id="KW-0812">Transmembrane</keyword>
<evidence type="ECO:0000313" key="2">
    <source>
        <dbReference type="EMBL" id="SVD06801.1"/>
    </source>
</evidence>
<feature type="transmembrane region" description="Helical" evidence="1">
    <location>
        <begin position="55"/>
        <end position="73"/>
    </location>
</feature>
<feature type="transmembrane region" description="Helical" evidence="1">
    <location>
        <begin position="128"/>
        <end position="150"/>
    </location>
</feature>
<evidence type="ECO:0008006" key="3">
    <source>
        <dbReference type="Google" id="ProtNLM"/>
    </source>
</evidence>